<feature type="transmembrane region" description="Helical" evidence="1">
    <location>
        <begin position="60"/>
        <end position="80"/>
    </location>
</feature>
<dbReference type="RefSeq" id="WP_247956211.1">
    <property type="nucleotide sequence ID" value="NZ_CP078077.1"/>
</dbReference>
<sequence>MTLSATGATLAVVGGAVAGIALGARRSGVGLSFLGVWATGLLLSMVSIAVLEWAPLRLSITALGGVIVTAAVTAGILAFIRRPQYRRAISTTGTSTGALALPGVTASSI</sequence>
<accession>A0ABY4ISD8</accession>
<dbReference type="Proteomes" id="UP000831963">
    <property type="component" value="Chromosome"/>
</dbReference>
<keyword evidence="3" id="KW-1185">Reference proteome</keyword>
<feature type="transmembrane region" description="Helical" evidence="1">
    <location>
        <begin position="6"/>
        <end position="24"/>
    </location>
</feature>
<reference evidence="2 3" key="1">
    <citation type="submission" date="2021-06" db="EMBL/GenBank/DDBJ databases">
        <title>Genome-based taxonomic framework of Microbacterium strains isolated from marine environment, the description of four new species and reclassification of four preexisting species.</title>
        <authorList>
            <person name="Lee S.D."/>
            <person name="Kim S.-M."/>
            <person name="Byeon Y.-S."/>
            <person name="Yang H.L."/>
            <person name="Kim I.S."/>
        </authorList>
    </citation>
    <scope>NUCLEOTIDE SEQUENCE [LARGE SCALE GENOMIC DNA]</scope>
    <source>
        <strain evidence="2 3">SSW1-36</strain>
    </source>
</reference>
<protein>
    <submittedName>
        <fullName evidence="2">Uncharacterized protein</fullName>
    </submittedName>
</protein>
<evidence type="ECO:0000313" key="2">
    <source>
        <dbReference type="EMBL" id="UPL15692.1"/>
    </source>
</evidence>
<keyword evidence="1" id="KW-0472">Membrane</keyword>
<keyword evidence="1" id="KW-0812">Transmembrane</keyword>
<dbReference type="EMBL" id="CP078077">
    <property type="protein sequence ID" value="UPL15692.1"/>
    <property type="molecule type" value="Genomic_DNA"/>
</dbReference>
<proteinExistence type="predicted"/>
<gene>
    <name evidence="2" type="ORF">KV396_14920</name>
</gene>
<keyword evidence="1" id="KW-1133">Transmembrane helix</keyword>
<organism evidence="2 3">
    <name type="scientific">Microbacterium galbinum</name>
    <dbReference type="NCBI Taxonomy" id="2851646"/>
    <lineage>
        <taxon>Bacteria</taxon>
        <taxon>Bacillati</taxon>
        <taxon>Actinomycetota</taxon>
        <taxon>Actinomycetes</taxon>
        <taxon>Micrococcales</taxon>
        <taxon>Microbacteriaceae</taxon>
        <taxon>Microbacterium</taxon>
    </lineage>
</organism>
<feature type="transmembrane region" description="Helical" evidence="1">
    <location>
        <begin position="31"/>
        <end position="54"/>
    </location>
</feature>
<evidence type="ECO:0000313" key="3">
    <source>
        <dbReference type="Proteomes" id="UP000831963"/>
    </source>
</evidence>
<evidence type="ECO:0000256" key="1">
    <source>
        <dbReference type="SAM" id="Phobius"/>
    </source>
</evidence>
<name>A0ABY4ISD8_9MICO</name>